<feature type="active site" description="Charge relay system" evidence="9">
    <location>
        <position position="91"/>
    </location>
</feature>
<evidence type="ECO:0000313" key="12">
    <source>
        <dbReference type="Proteomes" id="UP000663981"/>
    </source>
</evidence>
<evidence type="ECO:0000256" key="6">
    <source>
        <dbReference type="ARBA" id="ARBA00022801"/>
    </source>
</evidence>
<evidence type="ECO:0000256" key="7">
    <source>
        <dbReference type="ARBA" id="ARBA00022825"/>
    </source>
</evidence>
<keyword evidence="8" id="KW-0106">Calcium</keyword>
<keyword evidence="12" id="KW-1185">Reference proteome</keyword>
<evidence type="ECO:0000256" key="8">
    <source>
        <dbReference type="ARBA" id="ARBA00022837"/>
    </source>
</evidence>
<dbReference type="InterPro" id="IPR022398">
    <property type="entry name" value="Peptidase_S8_His-AS"/>
</dbReference>
<dbReference type="InterPro" id="IPR036852">
    <property type="entry name" value="Peptidase_S8/S53_dom_sf"/>
</dbReference>
<evidence type="ECO:0000256" key="5">
    <source>
        <dbReference type="ARBA" id="ARBA00022670"/>
    </source>
</evidence>
<dbReference type="EMBL" id="JAGDEL010000029">
    <property type="protein sequence ID" value="MBO1514998.1"/>
    <property type="molecule type" value="Genomic_DNA"/>
</dbReference>
<sequence>MKKVLYLLLAASILFLSGFGVYKGIERKSQIGLYNKPLEIINARDILPYQDKTPKIAIIDTGVDLGNKYLSESNISQESLNLLTSSSQQLHGTMVSGILVSDGNGHSQPGGLVPNAQVLSIQAGTDMGLTSKDLAEAIEVAIENDCKVINISLATKKNTDILKAAVDKALAKGIIIVASSGNEGESEDYYPAAYDGVIGVGSVDLDGNIMGKPNLDNIEIFAPGEDILTSTVSESEKGLFEGSSASTPIVSAAFITLITMYPNLSSEELKDLVISNGDLEEFDKGTYNVLNLQKAVEAADGVYDKDNNEIRCWILFIGDNVLQGGRVYDDSNIDFRTEKMLFFNERMASNPNLVTINLFVKGLSIGRVKESI</sequence>
<dbReference type="PROSITE" id="PS00137">
    <property type="entry name" value="SUBTILASE_HIS"/>
    <property type="match status" value="1"/>
</dbReference>
<dbReference type="PANTHER" id="PTHR43806">
    <property type="entry name" value="PEPTIDASE S8"/>
    <property type="match status" value="1"/>
</dbReference>
<proteinExistence type="inferred from homology"/>
<evidence type="ECO:0000256" key="3">
    <source>
        <dbReference type="ARBA" id="ARBA00011073"/>
    </source>
</evidence>
<evidence type="ECO:0000256" key="1">
    <source>
        <dbReference type="ARBA" id="ARBA00001913"/>
    </source>
</evidence>
<evidence type="ECO:0000256" key="2">
    <source>
        <dbReference type="ARBA" id="ARBA00004613"/>
    </source>
</evidence>
<dbReference type="Gene3D" id="3.40.50.200">
    <property type="entry name" value="Peptidase S8/S53 domain"/>
    <property type="match status" value="1"/>
</dbReference>
<evidence type="ECO:0000313" key="11">
    <source>
        <dbReference type="EMBL" id="MBO1514998.1"/>
    </source>
</evidence>
<dbReference type="InterPro" id="IPR000209">
    <property type="entry name" value="Peptidase_S8/S53_dom"/>
</dbReference>
<comment type="cofactor">
    <cofactor evidence="1">
        <name>Ca(2+)</name>
        <dbReference type="ChEBI" id="CHEBI:29108"/>
    </cofactor>
</comment>
<keyword evidence="4" id="KW-0964">Secreted</keyword>
<dbReference type="InterPro" id="IPR050131">
    <property type="entry name" value="Peptidase_S8_subtilisin-like"/>
</dbReference>
<dbReference type="Pfam" id="PF00082">
    <property type="entry name" value="Peptidase_S8"/>
    <property type="match status" value="1"/>
</dbReference>
<name>A0ABS3N9V1_9BACI</name>
<dbReference type="RefSeq" id="WP_207981894.1">
    <property type="nucleotide sequence ID" value="NZ_JAGDEL010000029.1"/>
</dbReference>
<keyword evidence="7 9" id="KW-0720">Serine protease</keyword>
<evidence type="ECO:0000256" key="4">
    <source>
        <dbReference type="ARBA" id="ARBA00022525"/>
    </source>
</evidence>
<accession>A0ABS3N9V1</accession>
<feature type="domain" description="Peptidase S8/S53" evidence="10">
    <location>
        <begin position="52"/>
        <end position="277"/>
    </location>
</feature>
<dbReference type="PROSITE" id="PS51892">
    <property type="entry name" value="SUBTILASE"/>
    <property type="match status" value="1"/>
</dbReference>
<gene>
    <name evidence="11" type="ORF">I7822_25565</name>
</gene>
<reference evidence="11 12" key="1">
    <citation type="submission" date="2021-03" db="EMBL/GenBank/DDBJ databases">
        <title>Whole genome sequence of Metabacillus bambusae BG109.</title>
        <authorList>
            <person name="Jeong J.W."/>
        </authorList>
    </citation>
    <scope>NUCLEOTIDE SEQUENCE [LARGE SCALE GENOMIC DNA]</scope>
    <source>
        <strain evidence="11 12">BG109</strain>
    </source>
</reference>
<keyword evidence="5 9" id="KW-0645">Protease</keyword>
<feature type="active site" description="Charge relay system" evidence="9">
    <location>
        <position position="60"/>
    </location>
</feature>
<organism evidence="11 12">
    <name type="scientific">Metabacillus bambusae</name>
    <dbReference type="NCBI Taxonomy" id="2795218"/>
    <lineage>
        <taxon>Bacteria</taxon>
        <taxon>Bacillati</taxon>
        <taxon>Bacillota</taxon>
        <taxon>Bacilli</taxon>
        <taxon>Bacillales</taxon>
        <taxon>Bacillaceae</taxon>
        <taxon>Metabacillus</taxon>
    </lineage>
</organism>
<feature type="active site" description="Charge relay system" evidence="9">
    <location>
        <position position="244"/>
    </location>
</feature>
<protein>
    <submittedName>
        <fullName evidence="11">S8 family serine peptidase</fullName>
    </submittedName>
</protein>
<comment type="similarity">
    <text evidence="3 9">Belongs to the peptidase S8 family.</text>
</comment>
<comment type="subcellular location">
    <subcellularLocation>
        <location evidence="2">Secreted</location>
    </subcellularLocation>
</comment>
<evidence type="ECO:0000256" key="9">
    <source>
        <dbReference type="PROSITE-ProRule" id="PRU01240"/>
    </source>
</evidence>
<evidence type="ECO:0000259" key="10">
    <source>
        <dbReference type="Pfam" id="PF00082"/>
    </source>
</evidence>
<comment type="caution">
    <text evidence="11">The sequence shown here is derived from an EMBL/GenBank/DDBJ whole genome shotgun (WGS) entry which is preliminary data.</text>
</comment>
<dbReference type="SUPFAM" id="SSF52743">
    <property type="entry name" value="Subtilisin-like"/>
    <property type="match status" value="1"/>
</dbReference>
<dbReference type="Proteomes" id="UP000663981">
    <property type="component" value="Unassembled WGS sequence"/>
</dbReference>
<keyword evidence="6 9" id="KW-0378">Hydrolase</keyword>
<dbReference type="PANTHER" id="PTHR43806:SF11">
    <property type="entry name" value="CEREVISIN-RELATED"/>
    <property type="match status" value="1"/>
</dbReference>